<reference evidence="11 12" key="1">
    <citation type="submission" date="2024-06" db="EMBL/GenBank/DDBJ databases">
        <title>Halorubrum miltondacostae sp. nov., a potential PHA producer isolated from an inland solar saltern in Rio Maior, Portugal.</title>
        <authorList>
            <person name="Albuquerque L."/>
            <person name="Viver T."/>
            <person name="Barroso C."/>
            <person name="Claudino R."/>
            <person name="Galvan M."/>
            <person name="Simoes G."/>
            <person name="Lobo Da Cunha A."/>
            <person name="Egas C."/>
        </authorList>
    </citation>
    <scope>NUCLEOTIDE SEQUENCE [LARGE SCALE GENOMIC DNA]</scope>
    <source>
        <strain evidence="11 12">RMP-11</strain>
    </source>
</reference>
<evidence type="ECO:0000256" key="3">
    <source>
        <dbReference type="ARBA" id="ARBA00022553"/>
    </source>
</evidence>
<evidence type="ECO:0000259" key="9">
    <source>
        <dbReference type="PROSITE" id="PS50112"/>
    </source>
</evidence>
<dbReference type="Proteomes" id="UP001567572">
    <property type="component" value="Unassembled WGS sequence"/>
</dbReference>
<dbReference type="Pfam" id="PF02518">
    <property type="entry name" value="HATPase_c"/>
    <property type="match status" value="1"/>
</dbReference>
<dbReference type="Gene3D" id="3.40.50.2300">
    <property type="match status" value="1"/>
</dbReference>
<feature type="domain" description="Response regulatory" evidence="8">
    <location>
        <begin position="6"/>
        <end position="122"/>
    </location>
</feature>
<proteinExistence type="predicted"/>
<dbReference type="InterPro" id="IPR011006">
    <property type="entry name" value="CheY-like_superfamily"/>
</dbReference>
<comment type="catalytic activity">
    <reaction evidence="1">
        <text>ATP + protein L-histidine = ADP + protein N-phospho-L-histidine.</text>
        <dbReference type="EC" id="2.7.13.3"/>
    </reaction>
</comment>
<dbReference type="AlphaFoldDB" id="A0ABD5M3S3"/>
<dbReference type="PROSITE" id="PS50112">
    <property type="entry name" value="PAS"/>
    <property type="match status" value="2"/>
</dbReference>
<dbReference type="SMART" id="SM00091">
    <property type="entry name" value="PAS"/>
    <property type="match status" value="3"/>
</dbReference>
<evidence type="ECO:0000259" key="8">
    <source>
        <dbReference type="PROSITE" id="PS50110"/>
    </source>
</evidence>
<dbReference type="Pfam" id="PF13426">
    <property type="entry name" value="PAS_9"/>
    <property type="match status" value="1"/>
</dbReference>
<dbReference type="InterPro" id="IPR004358">
    <property type="entry name" value="Sig_transdc_His_kin-like_C"/>
</dbReference>
<dbReference type="InterPro" id="IPR000014">
    <property type="entry name" value="PAS"/>
</dbReference>
<keyword evidence="5" id="KW-0418">Kinase</keyword>
<name>A0ABD5M3S3_9EURY</name>
<dbReference type="InterPro" id="IPR052162">
    <property type="entry name" value="Sensor_kinase/Photoreceptor"/>
</dbReference>
<dbReference type="PROSITE" id="PS50110">
    <property type="entry name" value="RESPONSE_REGULATORY"/>
    <property type="match status" value="1"/>
</dbReference>
<dbReference type="SMART" id="SM00086">
    <property type="entry name" value="PAC"/>
    <property type="match status" value="2"/>
</dbReference>
<dbReference type="PRINTS" id="PR00344">
    <property type="entry name" value="BCTRLSENSOR"/>
</dbReference>
<dbReference type="Gene3D" id="3.30.565.10">
    <property type="entry name" value="Histidine kinase-like ATPase, C-terminal domain"/>
    <property type="match status" value="1"/>
</dbReference>
<protein>
    <recommendedName>
        <fullName evidence="2">histidine kinase</fullName>
        <ecNumber evidence="2">2.7.13.3</ecNumber>
    </recommendedName>
</protein>
<evidence type="ECO:0000256" key="4">
    <source>
        <dbReference type="ARBA" id="ARBA00022679"/>
    </source>
</evidence>
<keyword evidence="4" id="KW-0808">Transferase</keyword>
<dbReference type="InterPro" id="IPR036890">
    <property type="entry name" value="HATPase_C_sf"/>
</dbReference>
<dbReference type="EC" id="2.7.13.3" evidence="2"/>
<dbReference type="Pfam" id="PF08448">
    <property type="entry name" value="PAS_4"/>
    <property type="match status" value="1"/>
</dbReference>
<evidence type="ECO:0000256" key="2">
    <source>
        <dbReference type="ARBA" id="ARBA00012438"/>
    </source>
</evidence>
<dbReference type="PROSITE" id="PS50109">
    <property type="entry name" value="HIS_KIN"/>
    <property type="match status" value="1"/>
</dbReference>
<dbReference type="InterPro" id="IPR001789">
    <property type="entry name" value="Sig_transdc_resp-reg_receiver"/>
</dbReference>
<dbReference type="SUPFAM" id="SSF55785">
    <property type="entry name" value="PYP-like sensor domain (PAS domain)"/>
    <property type="match status" value="3"/>
</dbReference>
<feature type="domain" description="PAC" evidence="10">
    <location>
        <begin position="457"/>
        <end position="509"/>
    </location>
</feature>
<dbReference type="InterPro" id="IPR035965">
    <property type="entry name" value="PAS-like_dom_sf"/>
</dbReference>
<feature type="domain" description="Histidine kinase" evidence="7">
    <location>
        <begin position="513"/>
        <end position="716"/>
    </location>
</feature>
<dbReference type="RefSeq" id="WP_371162958.1">
    <property type="nucleotide sequence ID" value="NZ_JBEDNX010000007.1"/>
</dbReference>
<organism evidence="11 12">
    <name type="scientific">Halorubrum miltondacostae</name>
    <dbReference type="NCBI Taxonomy" id="3076378"/>
    <lineage>
        <taxon>Archaea</taxon>
        <taxon>Methanobacteriati</taxon>
        <taxon>Methanobacteriota</taxon>
        <taxon>Stenosarchaea group</taxon>
        <taxon>Halobacteria</taxon>
        <taxon>Halobacteriales</taxon>
        <taxon>Haloferacaceae</taxon>
        <taxon>Halorubrum</taxon>
    </lineage>
</organism>
<dbReference type="PROSITE" id="PS50113">
    <property type="entry name" value="PAC"/>
    <property type="match status" value="1"/>
</dbReference>
<dbReference type="Pfam" id="PF08447">
    <property type="entry name" value="PAS_3"/>
    <property type="match status" value="1"/>
</dbReference>
<evidence type="ECO:0000313" key="12">
    <source>
        <dbReference type="Proteomes" id="UP001567572"/>
    </source>
</evidence>
<evidence type="ECO:0000259" key="10">
    <source>
        <dbReference type="PROSITE" id="PS50113"/>
    </source>
</evidence>
<dbReference type="CDD" id="cd00156">
    <property type="entry name" value="REC"/>
    <property type="match status" value="1"/>
</dbReference>
<dbReference type="InterPro" id="IPR000700">
    <property type="entry name" value="PAS-assoc_C"/>
</dbReference>
<evidence type="ECO:0000256" key="5">
    <source>
        <dbReference type="ARBA" id="ARBA00022777"/>
    </source>
</evidence>
<dbReference type="SMART" id="SM00448">
    <property type="entry name" value="REC"/>
    <property type="match status" value="1"/>
</dbReference>
<comment type="caution">
    <text evidence="6">Lacks conserved residue(s) required for the propagation of feature annotation.</text>
</comment>
<dbReference type="InterPro" id="IPR003594">
    <property type="entry name" value="HATPase_dom"/>
</dbReference>
<comment type="caution">
    <text evidence="11">The sequence shown here is derived from an EMBL/GenBank/DDBJ whole genome shotgun (WGS) entry which is preliminary data.</text>
</comment>
<dbReference type="Gene3D" id="3.30.450.20">
    <property type="entry name" value="PAS domain"/>
    <property type="match status" value="3"/>
</dbReference>
<sequence length="716" mass="80003">MAYSINVLHIDTEPNNGGLTAAALNREVDHVVVETATSATEGLDIIVNRSPDCVLSTPDILSQNGTDFIQQVRNEDPELPFILLTTDVGTEVVNEAVSAGVTDYFQTTSEPEQYQLLINRIENIVQSRQSTERLAHQKGLVELTELTASVGGWELDLESDELNITTGASQITGLPQDADLSQAESVGIYHPDDRPEVQAAVDRSAQTGQQVQDTWRIQPASGSQRVIDVTITPDISNGEVTTLRGTIQDVTERYERRRELEQIETLFQHTQGPLFLIGVGDEFTVRRVNQAWEDATGVPADSAPGQTLGELLGEDQGSEVEQRYRTCVQREEPLEYEEQLQFDDAPTYWKTRIAPVMLDGDVKYIAGSTQNITEIRKQQRELRIFQQAINNTEVPITLSDPSQEDNPLVYVNDAYEQLTGYSEKEALGRNCRFLQGKDTDPEPVTALRTSIDAQDPNTVEFRNYRKDDTEFWNRLTVVPIYNDDGTLIRYLGTQQDITERKKREKHLELLERVWRHNLRNIMNMVRGWAEVICAEASKSVTTNGKKIVEMSNELLELTEKERKLADVLRGEPIQKPLDIEAVLERVVSKTTSEYPEATIATKCPTKMTVRTTVDLEQALNELVTNAIVHNDSESSEVDVTATRGEIGVRIEIADNGPQIPEMERGILTDGVKEEPLRHGSGLGMWLVRESIVQVGGSITAETRSPTGNIITVVLPQ</sequence>
<dbReference type="NCBIfam" id="TIGR00229">
    <property type="entry name" value="sensory_box"/>
    <property type="match status" value="3"/>
</dbReference>
<dbReference type="PANTHER" id="PTHR43304:SF1">
    <property type="entry name" value="PAC DOMAIN-CONTAINING PROTEIN"/>
    <property type="match status" value="1"/>
</dbReference>
<feature type="domain" description="PAS" evidence="9">
    <location>
        <begin position="381"/>
        <end position="430"/>
    </location>
</feature>
<dbReference type="SUPFAM" id="SSF52172">
    <property type="entry name" value="CheY-like"/>
    <property type="match status" value="1"/>
</dbReference>
<gene>
    <name evidence="11" type="ORF">ABNG04_13665</name>
</gene>
<evidence type="ECO:0000256" key="6">
    <source>
        <dbReference type="PROSITE-ProRule" id="PRU00169"/>
    </source>
</evidence>
<dbReference type="CDD" id="cd00130">
    <property type="entry name" value="PAS"/>
    <property type="match status" value="3"/>
</dbReference>
<feature type="domain" description="PAS" evidence="9">
    <location>
        <begin position="136"/>
        <end position="208"/>
    </location>
</feature>
<dbReference type="SUPFAM" id="SSF55874">
    <property type="entry name" value="ATPase domain of HSP90 chaperone/DNA topoisomerase II/histidine kinase"/>
    <property type="match status" value="1"/>
</dbReference>
<keyword evidence="12" id="KW-1185">Reference proteome</keyword>
<dbReference type="InterPro" id="IPR001610">
    <property type="entry name" value="PAC"/>
</dbReference>
<evidence type="ECO:0000256" key="1">
    <source>
        <dbReference type="ARBA" id="ARBA00000085"/>
    </source>
</evidence>
<accession>A0ABD5M3S3</accession>
<dbReference type="PANTHER" id="PTHR43304">
    <property type="entry name" value="PHYTOCHROME-LIKE PROTEIN CPH1"/>
    <property type="match status" value="1"/>
</dbReference>
<dbReference type="InterPro" id="IPR005467">
    <property type="entry name" value="His_kinase_dom"/>
</dbReference>
<dbReference type="SMART" id="SM00387">
    <property type="entry name" value="HATPase_c"/>
    <property type="match status" value="1"/>
</dbReference>
<evidence type="ECO:0000259" key="7">
    <source>
        <dbReference type="PROSITE" id="PS50109"/>
    </source>
</evidence>
<evidence type="ECO:0000313" key="11">
    <source>
        <dbReference type="EMBL" id="MEZ3164914.1"/>
    </source>
</evidence>
<dbReference type="Pfam" id="PF00072">
    <property type="entry name" value="Response_reg"/>
    <property type="match status" value="1"/>
</dbReference>
<keyword evidence="3" id="KW-0597">Phosphoprotein</keyword>
<dbReference type="InterPro" id="IPR013656">
    <property type="entry name" value="PAS_4"/>
</dbReference>
<dbReference type="GO" id="GO:0004673">
    <property type="term" value="F:protein histidine kinase activity"/>
    <property type="evidence" value="ECO:0007669"/>
    <property type="project" value="UniProtKB-EC"/>
</dbReference>
<dbReference type="EMBL" id="JBEDNY010000005">
    <property type="protein sequence ID" value="MEZ3164914.1"/>
    <property type="molecule type" value="Genomic_DNA"/>
</dbReference>
<dbReference type="InterPro" id="IPR013655">
    <property type="entry name" value="PAS_fold_3"/>
</dbReference>